<dbReference type="Pfam" id="PF00745">
    <property type="entry name" value="GlutR_dimer"/>
    <property type="match status" value="1"/>
</dbReference>
<feature type="active site" description="Nucleophile" evidence="8 9">
    <location>
        <position position="52"/>
    </location>
</feature>
<dbReference type="SUPFAM" id="SSF69075">
    <property type="entry name" value="Glutamyl tRNA-reductase dimerization domain"/>
    <property type="match status" value="1"/>
</dbReference>
<gene>
    <name evidence="8" type="primary">hemA</name>
    <name evidence="15" type="ORF">JMN32_01115</name>
</gene>
<evidence type="ECO:0000256" key="8">
    <source>
        <dbReference type="HAMAP-Rule" id="MF_00087"/>
    </source>
</evidence>
<dbReference type="Pfam" id="PF01488">
    <property type="entry name" value="Shikimate_DH"/>
    <property type="match status" value="1"/>
</dbReference>
<comment type="function">
    <text evidence="8">Catalyzes the NADPH-dependent reduction of glutamyl-tRNA(Glu) to glutamate 1-semialdehyde (GSA).</text>
</comment>
<proteinExistence type="inferred from homology"/>
<dbReference type="Gene3D" id="3.40.50.720">
    <property type="entry name" value="NAD(P)-binding Rossmann-like Domain"/>
    <property type="match status" value="1"/>
</dbReference>
<dbReference type="InterPro" id="IPR015896">
    <property type="entry name" value="4pyrrol_synth_GluRdtase_dimer"/>
</dbReference>
<sequence>MQETFKVLGLSFKNTPLEIREKLALDETHAKRLMKFMSEFTQAVDVLVLSTCNRTEIYYSCKKELTKEILQGISLIKEIDSPISGYFISYKNHSDAVERLFKVAMGLEAQVVGDLQISNQVKKAYQWSADEDMAGPFLHRLMHTIFFTNKRVVQETAFRDGAASVSYATKELIEDITSEIRDPRVLILGLGEIGKDVCRNLVDSKISNVTITNRTEEKATALASECGFKTVAFDSALDAIQHADVIISSIAAETPFITKEVVEKLEILSFKFFIDLSVPRSIEVAIEDIPGALVYNIDNIQSKASEALEKRTASIPEVEKIISEAIIDFNDWSKEMVVSPTIKKLKNALEEIRKEELARYLKNADSKEAKIVDKVTKSMMQKVMKLPVLQLKAACKRGEAETLIDVLNDLFDLEKQSSSVK</sequence>
<comment type="miscellaneous">
    <text evidence="8">During catalysis, the active site Cys acts as a nucleophile attacking the alpha-carbonyl group of tRNA-bound glutamate with the formation of a thioester intermediate between enzyme and glutamate, and the concomitant release of tRNA(Glu). The thioester intermediate is finally reduced by direct hydride transfer from NADPH, to form the product GSA.</text>
</comment>
<dbReference type="RefSeq" id="WP_202854429.1">
    <property type="nucleotide sequence ID" value="NZ_JAEUGD010000002.1"/>
</dbReference>
<dbReference type="AlphaFoldDB" id="A0A937KC54"/>
<organism evidence="15 16">
    <name type="scientific">Fulvivirga marina</name>
    <dbReference type="NCBI Taxonomy" id="2494733"/>
    <lineage>
        <taxon>Bacteria</taxon>
        <taxon>Pseudomonadati</taxon>
        <taxon>Bacteroidota</taxon>
        <taxon>Cytophagia</taxon>
        <taxon>Cytophagales</taxon>
        <taxon>Fulvivirgaceae</taxon>
        <taxon>Fulvivirga</taxon>
    </lineage>
</organism>
<protein>
    <recommendedName>
        <fullName evidence="3 8">Glutamyl-tRNA reductase</fullName>
        <shortName evidence="8">GluTR</shortName>
        <ecNumber evidence="3 8">1.2.1.70</ecNumber>
    </recommendedName>
</protein>
<comment type="subunit">
    <text evidence="8">Homodimer.</text>
</comment>
<keyword evidence="6 8" id="KW-0627">Porphyrin biosynthesis</keyword>
<dbReference type="EC" id="1.2.1.70" evidence="3 8"/>
<dbReference type="CDD" id="cd05213">
    <property type="entry name" value="NAD_bind_Glutamyl_tRNA_reduct"/>
    <property type="match status" value="1"/>
</dbReference>
<evidence type="ECO:0000256" key="5">
    <source>
        <dbReference type="ARBA" id="ARBA00023002"/>
    </source>
</evidence>
<evidence type="ECO:0000259" key="13">
    <source>
        <dbReference type="Pfam" id="PF01488"/>
    </source>
</evidence>
<dbReference type="SUPFAM" id="SSF69742">
    <property type="entry name" value="Glutamyl tRNA-reductase catalytic, N-terminal domain"/>
    <property type="match status" value="1"/>
</dbReference>
<evidence type="ECO:0000256" key="2">
    <source>
        <dbReference type="ARBA" id="ARBA00005916"/>
    </source>
</evidence>
<evidence type="ECO:0000259" key="14">
    <source>
        <dbReference type="Pfam" id="PF05201"/>
    </source>
</evidence>
<dbReference type="GO" id="GO:0008883">
    <property type="term" value="F:glutamyl-tRNA reductase activity"/>
    <property type="evidence" value="ECO:0007669"/>
    <property type="project" value="UniProtKB-UniRule"/>
</dbReference>
<comment type="pathway">
    <text evidence="1 8 11">Porphyrin-containing compound metabolism; protoporphyrin-IX biosynthesis; 5-aminolevulinate from L-glutamyl-tRNA(Glu): step 1/2.</text>
</comment>
<dbReference type="GO" id="GO:0050661">
    <property type="term" value="F:NADP binding"/>
    <property type="evidence" value="ECO:0007669"/>
    <property type="project" value="InterPro"/>
</dbReference>
<evidence type="ECO:0000259" key="12">
    <source>
        <dbReference type="Pfam" id="PF00745"/>
    </source>
</evidence>
<dbReference type="InterPro" id="IPR036343">
    <property type="entry name" value="GluRdtase_N_sf"/>
</dbReference>
<dbReference type="HAMAP" id="MF_00087">
    <property type="entry name" value="Glu_tRNA_reductase"/>
    <property type="match status" value="1"/>
</dbReference>
<evidence type="ECO:0000256" key="1">
    <source>
        <dbReference type="ARBA" id="ARBA00005059"/>
    </source>
</evidence>
<dbReference type="NCBIfam" id="TIGR01035">
    <property type="entry name" value="hemA"/>
    <property type="match status" value="1"/>
</dbReference>
<evidence type="ECO:0000256" key="6">
    <source>
        <dbReference type="ARBA" id="ARBA00023244"/>
    </source>
</evidence>
<feature type="binding site" evidence="8">
    <location>
        <begin position="114"/>
        <end position="116"/>
    </location>
    <ligand>
        <name>substrate</name>
    </ligand>
</feature>
<feature type="binding site" evidence="8">
    <location>
        <begin position="51"/>
        <end position="54"/>
    </location>
    <ligand>
        <name>substrate</name>
    </ligand>
</feature>
<dbReference type="InterPro" id="IPR036291">
    <property type="entry name" value="NAD(P)-bd_dom_sf"/>
</dbReference>
<feature type="binding site" evidence="8 10">
    <location>
        <begin position="189"/>
        <end position="194"/>
    </location>
    <ligand>
        <name>NADP(+)</name>
        <dbReference type="ChEBI" id="CHEBI:58349"/>
    </ligand>
</feature>
<name>A0A937KC54_9BACT</name>
<comment type="caution">
    <text evidence="8">Lacks conserved residue(s) required for the propagation of feature annotation.</text>
</comment>
<dbReference type="EMBL" id="JAEUGD010000002">
    <property type="protein sequence ID" value="MBL6444888.1"/>
    <property type="molecule type" value="Genomic_DNA"/>
</dbReference>
<evidence type="ECO:0000256" key="10">
    <source>
        <dbReference type="PIRSR" id="PIRSR000445-3"/>
    </source>
</evidence>
<comment type="catalytic activity">
    <reaction evidence="7 8 11">
        <text>(S)-4-amino-5-oxopentanoate + tRNA(Glu) + NADP(+) = L-glutamyl-tRNA(Glu) + NADPH + H(+)</text>
        <dbReference type="Rhea" id="RHEA:12344"/>
        <dbReference type="Rhea" id="RHEA-COMP:9663"/>
        <dbReference type="Rhea" id="RHEA-COMP:9680"/>
        <dbReference type="ChEBI" id="CHEBI:15378"/>
        <dbReference type="ChEBI" id="CHEBI:57501"/>
        <dbReference type="ChEBI" id="CHEBI:57783"/>
        <dbReference type="ChEBI" id="CHEBI:58349"/>
        <dbReference type="ChEBI" id="CHEBI:78442"/>
        <dbReference type="ChEBI" id="CHEBI:78520"/>
        <dbReference type="EC" id="1.2.1.70"/>
    </reaction>
</comment>
<comment type="domain">
    <text evidence="8">Possesses an unusual extended V-shaped dimeric structure with each monomer consisting of three distinct domains arranged along a curved 'spinal' alpha-helix. The N-terminal catalytic domain specifically recognizes the glutamate moiety of the substrate. The second domain is the NADPH-binding domain, and the third C-terminal domain is responsible for dimerization.</text>
</comment>
<keyword evidence="5 8" id="KW-0560">Oxidoreductase</keyword>
<evidence type="ECO:0000256" key="3">
    <source>
        <dbReference type="ARBA" id="ARBA00012970"/>
    </source>
</evidence>
<dbReference type="InterPro" id="IPR000343">
    <property type="entry name" value="4pyrrol_synth_GluRdtase"/>
</dbReference>
<keyword evidence="16" id="KW-1185">Reference proteome</keyword>
<evidence type="ECO:0000256" key="11">
    <source>
        <dbReference type="RuleBase" id="RU000584"/>
    </source>
</evidence>
<dbReference type="PANTHER" id="PTHR43013:SF1">
    <property type="entry name" value="GLUTAMYL-TRNA REDUCTASE"/>
    <property type="match status" value="1"/>
</dbReference>
<evidence type="ECO:0000313" key="16">
    <source>
        <dbReference type="Proteomes" id="UP000614216"/>
    </source>
</evidence>
<dbReference type="Gene3D" id="3.30.460.30">
    <property type="entry name" value="Glutamyl-tRNA reductase, N-terminal domain"/>
    <property type="match status" value="1"/>
</dbReference>
<evidence type="ECO:0000256" key="7">
    <source>
        <dbReference type="ARBA" id="ARBA00047464"/>
    </source>
</evidence>
<dbReference type="PIRSF" id="PIRSF000445">
    <property type="entry name" value="4pyrrol_synth_GluRdtase"/>
    <property type="match status" value="1"/>
</dbReference>
<feature type="binding site" evidence="8">
    <location>
        <position position="120"/>
    </location>
    <ligand>
        <name>substrate</name>
    </ligand>
</feature>
<dbReference type="GO" id="GO:0019353">
    <property type="term" value="P:protoporphyrinogen IX biosynthetic process from glutamate"/>
    <property type="evidence" value="ECO:0007669"/>
    <property type="project" value="TreeGrafter"/>
</dbReference>
<keyword evidence="4 8" id="KW-0521">NADP</keyword>
<comment type="caution">
    <text evidence="15">The sequence shown here is derived from an EMBL/GenBank/DDBJ whole genome shotgun (WGS) entry which is preliminary data.</text>
</comment>
<dbReference type="SUPFAM" id="SSF51735">
    <property type="entry name" value="NAD(P)-binding Rossmann-fold domains"/>
    <property type="match status" value="1"/>
</dbReference>
<feature type="domain" description="Glutamyl-tRNA reductase N-terminal" evidence="14">
    <location>
        <begin position="8"/>
        <end position="156"/>
    </location>
</feature>
<evidence type="ECO:0000256" key="4">
    <source>
        <dbReference type="ARBA" id="ARBA00022857"/>
    </source>
</evidence>
<dbReference type="Pfam" id="PF05201">
    <property type="entry name" value="GlutR_N"/>
    <property type="match status" value="1"/>
</dbReference>
<evidence type="ECO:0000313" key="15">
    <source>
        <dbReference type="EMBL" id="MBL6444888.1"/>
    </source>
</evidence>
<dbReference type="Proteomes" id="UP000614216">
    <property type="component" value="Unassembled WGS sequence"/>
</dbReference>
<evidence type="ECO:0000256" key="9">
    <source>
        <dbReference type="PIRSR" id="PIRSR000445-1"/>
    </source>
</evidence>
<accession>A0A937KC54</accession>
<reference evidence="15" key="1">
    <citation type="submission" date="2021-01" db="EMBL/GenBank/DDBJ databases">
        <title>Fulvivirga kasyanovii gen. nov., sp nov., a novel member of the phylum Bacteroidetes isolated from seawater in a mussel farm.</title>
        <authorList>
            <person name="Zhao L.-H."/>
            <person name="Wang Z.-J."/>
        </authorList>
    </citation>
    <scope>NUCLEOTIDE SEQUENCE</scope>
    <source>
        <strain evidence="15">29W222</strain>
    </source>
</reference>
<dbReference type="InterPro" id="IPR015895">
    <property type="entry name" value="4pyrrol_synth_GluRdtase_N"/>
</dbReference>
<dbReference type="InterPro" id="IPR036453">
    <property type="entry name" value="GluRdtase_dimer_dom_sf"/>
</dbReference>
<comment type="similarity">
    <text evidence="2 8 11">Belongs to the glutamyl-tRNA reductase family.</text>
</comment>
<feature type="domain" description="Quinate/shikimate 5-dehydrogenase/glutamyl-tRNA reductase" evidence="13">
    <location>
        <begin position="171"/>
        <end position="301"/>
    </location>
</feature>
<dbReference type="InterPro" id="IPR006151">
    <property type="entry name" value="Shikm_DH/Glu-tRNA_Rdtase"/>
</dbReference>
<dbReference type="PANTHER" id="PTHR43013">
    <property type="entry name" value="GLUTAMYL-TRNA REDUCTASE"/>
    <property type="match status" value="1"/>
</dbReference>
<feature type="domain" description="Tetrapyrrole biosynthesis glutamyl-tRNA reductase dimerisation" evidence="12">
    <location>
        <begin position="317"/>
        <end position="413"/>
    </location>
</feature>